<dbReference type="eggNOG" id="COG0795">
    <property type="taxonomic scope" value="Bacteria"/>
</dbReference>
<keyword evidence="8" id="KW-1185">Reference proteome</keyword>
<evidence type="ECO:0000256" key="3">
    <source>
        <dbReference type="ARBA" id="ARBA00022692"/>
    </source>
</evidence>
<comment type="caution">
    <text evidence="7">The sequence shown here is derived from an EMBL/GenBank/DDBJ whole genome shotgun (WGS) entry which is preliminary data.</text>
</comment>
<dbReference type="InterPro" id="IPR005495">
    <property type="entry name" value="LptG/LptF_permease"/>
</dbReference>
<proteinExistence type="predicted"/>
<feature type="transmembrane region" description="Helical" evidence="6">
    <location>
        <begin position="20"/>
        <end position="41"/>
    </location>
</feature>
<feature type="transmembrane region" description="Helical" evidence="6">
    <location>
        <begin position="399"/>
        <end position="417"/>
    </location>
</feature>
<evidence type="ECO:0000256" key="2">
    <source>
        <dbReference type="ARBA" id="ARBA00022475"/>
    </source>
</evidence>
<feature type="transmembrane region" description="Helical" evidence="6">
    <location>
        <begin position="424"/>
        <end position="441"/>
    </location>
</feature>
<comment type="subcellular location">
    <subcellularLocation>
        <location evidence="1">Cell membrane</location>
        <topology evidence="1">Multi-pass membrane protein</topology>
    </subcellularLocation>
</comment>
<evidence type="ECO:0000256" key="5">
    <source>
        <dbReference type="ARBA" id="ARBA00023136"/>
    </source>
</evidence>
<feature type="transmembrane region" description="Helical" evidence="6">
    <location>
        <begin position="603"/>
        <end position="624"/>
    </location>
</feature>
<name>A0A0A2G7E1_9PORP</name>
<dbReference type="PANTHER" id="PTHR33529">
    <property type="entry name" value="SLR0882 PROTEIN-RELATED"/>
    <property type="match status" value="1"/>
</dbReference>
<gene>
    <name evidence="7" type="ORF">HQ36_02675</name>
</gene>
<evidence type="ECO:0000256" key="1">
    <source>
        <dbReference type="ARBA" id="ARBA00004651"/>
    </source>
</evidence>
<keyword evidence="3 6" id="KW-0812">Transmembrane</keyword>
<dbReference type="GO" id="GO:0043190">
    <property type="term" value="C:ATP-binding cassette (ABC) transporter complex"/>
    <property type="evidence" value="ECO:0007669"/>
    <property type="project" value="TreeGrafter"/>
</dbReference>
<organism evidence="7 8">
    <name type="scientific">Porphyromonas gingivicanis</name>
    <dbReference type="NCBI Taxonomy" id="266762"/>
    <lineage>
        <taxon>Bacteria</taxon>
        <taxon>Pseudomonadati</taxon>
        <taxon>Bacteroidota</taxon>
        <taxon>Bacteroidia</taxon>
        <taxon>Bacteroidales</taxon>
        <taxon>Porphyromonadaceae</taxon>
        <taxon>Porphyromonas</taxon>
    </lineage>
</organism>
<feature type="transmembrane region" description="Helical" evidence="6">
    <location>
        <begin position="104"/>
        <end position="123"/>
    </location>
</feature>
<feature type="transmembrane region" description="Helical" evidence="6">
    <location>
        <begin position="53"/>
        <end position="83"/>
    </location>
</feature>
<reference evidence="7 8" key="1">
    <citation type="submission" date="2014-08" db="EMBL/GenBank/DDBJ databases">
        <title>Porphyromonas gingivicanis strain:COT-022_OH1391 Genome sequencing.</title>
        <authorList>
            <person name="Wallis C."/>
            <person name="Deusch O."/>
            <person name="O'Flynn C."/>
            <person name="Davis I."/>
            <person name="Jospin G."/>
            <person name="Darling A.E."/>
            <person name="Coil D.A."/>
            <person name="Alexiev A."/>
            <person name="Horsfall A."/>
            <person name="Kirkwood N."/>
            <person name="Harris S."/>
            <person name="Eisen J.A."/>
        </authorList>
    </citation>
    <scope>NUCLEOTIDE SEQUENCE [LARGE SCALE GENOMIC DNA]</scope>
    <source>
        <strain evidence="8">COT-022 OH1391</strain>
    </source>
</reference>
<evidence type="ECO:0000256" key="4">
    <source>
        <dbReference type="ARBA" id="ARBA00022989"/>
    </source>
</evidence>
<dbReference type="GO" id="GO:0015920">
    <property type="term" value="P:lipopolysaccharide transport"/>
    <property type="evidence" value="ECO:0007669"/>
    <property type="project" value="TreeGrafter"/>
</dbReference>
<feature type="transmembrane region" description="Helical" evidence="6">
    <location>
        <begin position="453"/>
        <end position="476"/>
    </location>
</feature>
<evidence type="ECO:0008006" key="9">
    <source>
        <dbReference type="Google" id="ProtNLM"/>
    </source>
</evidence>
<dbReference type="Proteomes" id="UP000030134">
    <property type="component" value="Unassembled WGS sequence"/>
</dbReference>
<evidence type="ECO:0000313" key="7">
    <source>
        <dbReference type="EMBL" id="KGN98337.1"/>
    </source>
</evidence>
<evidence type="ECO:0000313" key="8">
    <source>
        <dbReference type="Proteomes" id="UP000030134"/>
    </source>
</evidence>
<dbReference type="EMBL" id="JQZW01000007">
    <property type="protein sequence ID" value="KGN98337.1"/>
    <property type="molecule type" value="Genomic_DNA"/>
</dbReference>
<dbReference type="STRING" id="266762.HQ36_02675"/>
<keyword evidence="2" id="KW-1003">Cell membrane</keyword>
<keyword evidence="5 6" id="KW-0472">Membrane</keyword>
<keyword evidence="4 6" id="KW-1133">Transmembrane helix</keyword>
<evidence type="ECO:0000256" key="6">
    <source>
        <dbReference type="SAM" id="Phobius"/>
    </source>
</evidence>
<accession>A0A0A2G7E1</accession>
<dbReference type="AlphaFoldDB" id="A0A0A2G7E1"/>
<protein>
    <recommendedName>
        <fullName evidence="9">Permease</fullName>
    </recommendedName>
</protein>
<dbReference type="PANTHER" id="PTHR33529:SF6">
    <property type="entry name" value="YJGP_YJGQ FAMILY PERMEASE"/>
    <property type="match status" value="1"/>
</dbReference>
<sequence length="651" mass="74652">MLSLRPKRMYTYIIQQYFPLLSMTLFICWFIVLMQMMWLYTDEIVGKGLDFVILLQLVFHAAIMVLPTAAPLGILLASLMTFGSMGERLELLAMKSAGVPLHRIMAPLFFIVLSMSFGLFIYLNTAVMDAQVRFYQIIFSARESRPDLDIPEGTFYNGIRGYSIFVGKKNTEKKSLEEIMIYDYSQFQSPRVITADSGALRLDNSKRFLTLNLYRGESFEPLEGQTFTPTAITNSDEVPASYLKEKFSFKQIVINLNLNFEMIDDGGLRSQFVGKNLIQLNHYIKDTAQYELDSVSFMNAHGAVEASQIDRFVLMKTSPMDKTEEGIAAWQKVEQVAQSKSITLDSLYAQISNEKMESVLEETASRLEQVSDAAIFRNDTYQQQAYFYRTHAQEWHRKFTFPVACLVFFFIGAPLGAIIRKGGIGMPMVVSVLFFVVYYMLDTFGYNLSYNGTWVPWFGMWFSTLVLTPFGIFLTYKATRDSSTLNVDAIAIRLKQLFSREKVREVQFRELILNPISPEEALTAVNTCLHSLTAVEQNTFIRKGRFSYPALHSLNKDYTLFSRELNGMVEQLQNSENKLVVAKLMDIPILSKTFAPFIPARKALYGLFLPIIPLSLPCTIYTFWHRKQQKNIFQQCRKTLEELTKIIETTI</sequence>
<dbReference type="Pfam" id="PF03739">
    <property type="entry name" value="LptF_LptG"/>
    <property type="match status" value="1"/>
</dbReference>